<dbReference type="InterPro" id="IPR050410">
    <property type="entry name" value="CCR4/nocturin_mRNA_transcr"/>
</dbReference>
<dbReference type="GO" id="GO:0000175">
    <property type="term" value="F:3'-5'-RNA exonuclease activity"/>
    <property type="evidence" value="ECO:0007669"/>
    <property type="project" value="TreeGrafter"/>
</dbReference>
<keyword evidence="3" id="KW-0269">Exonuclease</keyword>
<organism evidence="3 4">
    <name type="scientific">Actinopolymorpha singaporensis</name>
    <dbReference type="NCBI Taxonomy" id="117157"/>
    <lineage>
        <taxon>Bacteria</taxon>
        <taxon>Bacillati</taxon>
        <taxon>Actinomycetota</taxon>
        <taxon>Actinomycetes</taxon>
        <taxon>Propionibacteriales</taxon>
        <taxon>Actinopolymorphaceae</taxon>
        <taxon>Actinopolymorpha</taxon>
    </lineage>
</organism>
<gene>
    <name evidence="3" type="ORF">SAMN04489717_1338</name>
</gene>
<keyword evidence="3" id="KW-0378">Hydrolase</keyword>
<dbReference type="InterPro" id="IPR005135">
    <property type="entry name" value="Endo/exonuclease/phosphatase"/>
</dbReference>
<feature type="region of interest" description="Disordered" evidence="1">
    <location>
        <begin position="1"/>
        <end position="24"/>
    </location>
</feature>
<dbReference type="CDD" id="cd09083">
    <property type="entry name" value="EEP-1"/>
    <property type="match status" value="1"/>
</dbReference>
<evidence type="ECO:0000313" key="4">
    <source>
        <dbReference type="Proteomes" id="UP000198983"/>
    </source>
</evidence>
<dbReference type="Pfam" id="PF03372">
    <property type="entry name" value="Exo_endo_phos"/>
    <property type="match status" value="1"/>
</dbReference>
<evidence type="ECO:0000256" key="1">
    <source>
        <dbReference type="SAM" id="MobiDB-lite"/>
    </source>
</evidence>
<feature type="compositionally biased region" description="Polar residues" evidence="1">
    <location>
        <begin position="12"/>
        <end position="23"/>
    </location>
</feature>
<name>A0A1H1NRG7_9ACTN</name>
<keyword evidence="3" id="KW-0255">Endonuclease</keyword>
<dbReference type="GO" id="GO:0004519">
    <property type="term" value="F:endonuclease activity"/>
    <property type="evidence" value="ECO:0007669"/>
    <property type="project" value="UniProtKB-KW"/>
</dbReference>
<dbReference type="PANTHER" id="PTHR12121">
    <property type="entry name" value="CARBON CATABOLITE REPRESSOR PROTEIN 4"/>
    <property type="match status" value="1"/>
</dbReference>
<dbReference type="AlphaFoldDB" id="A0A1H1NRG7"/>
<keyword evidence="3" id="KW-0540">Nuclease</keyword>
<sequence length="293" mass="32068">MAAPADLGHSGTVLQPETDTVSQPLVGPATSPHLQVMSFNLRNAVGDGSDPWSERQAANRALLRSELPTVIGTQEGLYQQLRDVAEALPAEYEWIGTGREGGSRGEFMAVFFDAARLEPCEFDHFWLSDQPNVVGSASWGNDVVRMATWVRFRDRATGVMFVVLNTHLDHAVDEAQRRGAELVAERLGEFDADLPVLVTGDFNVAAEASEPYETLVGKAGLVDTWNAADERLSPAYATFHGYRPPEVGGHRIDWILARPGVRVPVAAINTFTLDGRWASDHWPVQALVELPRA</sequence>
<dbReference type="SUPFAM" id="SSF56219">
    <property type="entry name" value="DNase I-like"/>
    <property type="match status" value="1"/>
</dbReference>
<keyword evidence="4" id="KW-1185">Reference proteome</keyword>
<dbReference type="Gene3D" id="3.60.10.10">
    <property type="entry name" value="Endonuclease/exonuclease/phosphatase"/>
    <property type="match status" value="1"/>
</dbReference>
<dbReference type="PANTHER" id="PTHR12121:SF36">
    <property type="entry name" value="ENDONUCLEASE_EXONUCLEASE_PHOSPHATASE DOMAIN-CONTAINING PROTEIN"/>
    <property type="match status" value="1"/>
</dbReference>
<dbReference type="EMBL" id="LT629732">
    <property type="protein sequence ID" value="SDS01523.1"/>
    <property type="molecule type" value="Genomic_DNA"/>
</dbReference>
<dbReference type="Proteomes" id="UP000198983">
    <property type="component" value="Chromosome I"/>
</dbReference>
<evidence type="ECO:0000313" key="3">
    <source>
        <dbReference type="EMBL" id="SDS01523.1"/>
    </source>
</evidence>
<accession>A0A1H1NRG7</accession>
<feature type="domain" description="Endonuclease/exonuclease/phosphatase" evidence="2">
    <location>
        <begin position="37"/>
        <end position="281"/>
    </location>
</feature>
<evidence type="ECO:0000259" key="2">
    <source>
        <dbReference type="Pfam" id="PF03372"/>
    </source>
</evidence>
<proteinExistence type="predicted"/>
<protein>
    <submittedName>
        <fullName evidence="3">Metal-dependent hydrolase, endonuclease/exonuclease/phosphatase family</fullName>
    </submittedName>
</protein>
<dbReference type="InterPro" id="IPR036691">
    <property type="entry name" value="Endo/exonu/phosph_ase_sf"/>
</dbReference>
<dbReference type="STRING" id="117157.SAMN04489717_1338"/>
<reference evidence="3 4" key="1">
    <citation type="submission" date="2016-10" db="EMBL/GenBank/DDBJ databases">
        <authorList>
            <person name="de Groot N.N."/>
        </authorList>
    </citation>
    <scope>NUCLEOTIDE SEQUENCE [LARGE SCALE GENOMIC DNA]</scope>
    <source>
        <strain evidence="3 4">DSM 22024</strain>
    </source>
</reference>